<dbReference type="Pfam" id="PF21831">
    <property type="entry name" value="DUF6891"/>
    <property type="match status" value="1"/>
</dbReference>
<accession>A0ABT4TE09</accession>
<comment type="caution">
    <text evidence="2">The sequence shown here is derived from an EMBL/GenBank/DDBJ whole genome shotgun (WGS) entry which is preliminary data.</text>
</comment>
<gene>
    <name evidence="2" type="ORF">O4U47_00345</name>
</gene>
<evidence type="ECO:0000313" key="2">
    <source>
        <dbReference type="EMBL" id="MDA2802945.1"/>
    </source>
</evidence>
<reference evidence="2" key="1">
    <citation type="submission" date="2023-01" db="EMBL/GenBank/DDBJ databases">
        <title>Draft genome sequence of Nocardiopsis sp. LSu2-4 isolated from halophytes.</title>
        <authorList>
            <person name="Duangmal K."/>
            <person name="Chantavorakit T."/>
        </authorList>
    </citation>
    <scope>NUCLEOTIDE SEQUENCE</scope>
    <source>
        <strain evidence="2">LSu2-4</strain>
    </source>
</reference>
<dbReference type="EMBL" id="JAQFWP010000001">
    <property type="protein sequence ID" value="MDA2802945.1"/>
    <property type="molecule type" value="Genomic_DNA"/>
</dbReference>
<keyword evidence="3" id="KW-1185">Reference proteome</keyword>
<organism evidence="2 3">
    <name type="scientific">Nocardiopsis suaedae</name>
    <dbReference type="NCBI Taxonomy" id="3018444"/>
    <lineage>
        <taxon>Bacteria</taxon>
        <taxon>Bacillati</taxon>
        <taxon>Actinomycetota</taxon>
        <taxon>Actinomycetes</taxon>
        <taxon>Streptosporangiales</taxon>
        <taxon>Nocardiopsidaceae</taxon>
        <taxon>Nocardiopsis</taxon>
    </lineage>
</organism>
<dbReference type="Proteomes" id="UP001165685">
    <property type="component" value="Unassembled WGS sequence"/>
</dbReference>
<feature type="domain" description="DUF6891" evidence="1">
    <location>
        <begin position="53"/>
        <end position="83"/>
    </location>
</feature>
<evidence type="ECO:0000259" key="1">
    <source>
        <dbReference type="Pfam" id="PF21831"/>
    </source>
</evidence>
<dbReference type="RefSeq" id="WP_270674847.1">
    <property type="nucleotide sequence ID" value="NZ_JAQFWP010000001.1"/>
</dbReference>
<sequence>MPRDEIADVVVGWATRLAEAGEAAEKRAAPEPDAEAVEDAEELARLLVRRGHARFEEAGLTAHWDGAPGTRIEISPMEWRRRLPQ</sequence>
<dbReference type="InterPro" id="IPR054186">
    <property type="entry name" value="DUF6891"/>
</dbReference>
<protein>
    <recommendedName>
        <fullName evidence="1">DUF6891 domain-containing protein</fullName>
    </recommendedName>
</protein>
<proteinExistence type="predicted"/>
<name>A0ABT4TE09_9ACTN</name>
<evidence type="ECO:0000313" key="3">
    <source>
        <dbReference type="Proteomes" id="UP001165685"/>
    </source>
</evidence>